<feature type="signal peptide" evidence="1">
    <location>
        <begin position="1"/>
        <end position="20"/>
    </location>
</feature>
<dbReference type="EMBL" id="KI966425">
    <property type="protein sequence ID" value="EWC45609.1"/>
    <property type="molecule type" value="Genomic_DNA"/>
</dbReference>
<evidence type="ECO:0000313" key="2">
    <source>
        <dbReference type="EMBL" id="EWC45609.1"/>
    </source>
</evidence>
<dbReference type="HOGENOM" id="CLU_089018_2_2_1"/>
<protein>
    <submittedName>
        <fullName evidence="2">Uncharacterized protein</fullName>
    </submittedName>
</protein>
<reference evidence="2 3" key="1">
    <citation type="submission" date="2013-05" db="EMBL/GenBank/DDBJ databases">
        <title>Drechslerella stenobrocha genome reveals carnivorous origination and mechanical trapping mechanism of predatory fungi.</title>
        <authorList>
            <person name="Liu X."/>
            <person name="Zhang W."/>
            <person name="Liu K."/>
        </authorList>
    </citation>
    <scope>NUCLEOTIDE SEQUENCE [LARGE SCALE GENOMIC DNA]</scope>
    <source>
        <strain evidence="2 3">248</strain>
    </source>
</reference>
<organism evidence="2 3">
    <name type="scientific">Drechslerella stenobrocha 248</name>
    <dbReference type="NCBI Taxonomy" id="1043628"/>
    <lineage>
        <taxon>Eukaryota</taxon>
        <taxon>Fungi</taxon>
        <taxon>Dikarya</taxon>
        <taxon>Ascomycota</taxon>
        <taxon>Pezizomycotina</taxon>
        <taxon>Orbiliomycetes</taxon>
        <taxon>Orbiliales</taxon>
        <taxon>Orbiliaceae</taxon>
        <taxon>Drechslerella</taxon>
    </lineage>
</organism>
<dbReference type="Proteomes" id="UP000024837">
    <property type="component" value="Unassembled WGS sequence"/>
</dbReference>
<name>W7HR10_9PEZI</name>
<accession>W7HR10</accession>
<keyword evidence="1" id="KW-0732">Signal</keyword>
<dbReference type="PANTHER" id="PTHR35605">
    <property type="entry name" value="ECP2 EFFECTOR PROTEIN DOMAIN-CONTAINING PROTEIN-RELATED"/>
    <property type="match status" value="1"/>
</dbReference>
<proteinExistence type="predicted"/>
<dbReference type="PANTHER" id="PTHR35605:SF1">
    <property type="entry name" value="ECP2 EFFECTOR PROTEIN DOMAIN-CONTAINING PROTEIN-RELATED"/>
    <property type="match status" value="1"/>
</dbReference>
<evidence type="ECO:0000313" key="3">
    <source>
        <dbReference type="Proteomes" id="UP000024837"/>
    </source>
</evidence>
<dbReference type="AlphaFoldDB" id="W7HR10"/>
<keyword evidence="3" id="KW-1185">Reference proteome</keyword>
<dbReference type="OrthoDB" id="3552888at2759"/>
<evidence type="ECO:0000256" key="1">
    <source>
        <dbReference type="SAM" id="SignalP"/>
    </source>
</evidence>
<sequence>MKVSAVATLSSIALFGYASAAAVPASDAASLGVYSPMVWSGSVTPGGPEVELTGTLSEVVEQIIALNPDWEAQTDAAAAEAPVSPPKKALRWDGQPTCDKVAGDRIVSQYFLKWEVIPTLRRIGGNCGTKARNCARLSCSWSSGVELCNDRTSFVSIPCNQIADGAEMIANKCVNVKGQLFDTTGWNVVVRGSKC</sequence>
<gene>
    <name evidence="2" type="ORF">DRE_05170</name>
</gene>
<feature type="chain" id="PRO_5004895534" evidence="1">
    <location>
        <begin position="21"/>
        <end position="195"/>
    </location>
</feature>